<dbReference type="InterPro" id="IPR029058">
    <property type="entry name" value="AB_hydrolase_fold"/>
</dbReference>
<accession>A0A1M3L691</accession>
<dbReference type="AlphaFoldDB" id="A0A1M3L691"/>
<dbReference type="SUPFAM" id="SSF53474">
    <property type="entry name" value="alpha/beta-Hydrolases"/>
    <property type="match status" value="1"/>
</dbReference>
<sequence>MHNSAIPRSVPALFLLILLSICFLPDRSSAQDGFTLGTAMPDTSLSGQWGGSITSISRQWWRLILHVTAYPNGPCEAYFDRPDRSLFGIRFRNASCMPDKLLFFDEQTNVRFEGSYDPFDKSISGTWTENGNKQPLRLRKIVTVQKFQEPTTDVPYITSDVKVINRRAGVRLEGTLCQPSLSGRFPVVLFISDGGPQDRNGEVGGHKPFLVIADAFARRGFAALRVDDRGMGHSTGKPSTMTVEDVADDAVAAIDYLRANPNVDTNRIFLYAHGEGGLAAVLASRMRPQVRGICAAATPAVAGTELLTSQIEAMETKRGTSTNVVDTYTDLISKWIHILENTIDDDEAVKAMGQVADAVARNTPSLKGMPEFSELYGPDRNDYLRVVIMPWLLSYMKMDAPGILRSVGVPVLALYAEKDVTVPADINSAAMSNVLDAAGVQGTVLTIDGVNHQFQSCTECSPEESERLAETIRPSVLSIVLDWADGIR</sequence>
<evidence type="ECO:0000259" key="1">
    <source>
        <dbReference type="Pfam" id="PF12146"/>
    </source>
</evidence>
<comment type="caution">
    <text evidence="2">The sequence shown here is derived from an EMBL/GenBank/DDBJ whole genome shotgun (WGS) entry which is preliminary data.</text>
</comment>
<evidence type="ECO:0000313" key="3">
    <source>
        <dbReference type="Proteomes" id="UP000184233"/>
    </source>
</evidence>
<dbReference type="PANTHER" id="PTHR43265:SF1">
    <property type="entry name" value="ESTERASE ESTD"/>
    <property type="match status" value="1"/>
</dbReference>
<reference evidence="2 3" key="1">
    <citation type="submission" date="2016-09" db="EMBL/GenBank/DDBJ databases">
        <title>Genome-resolved meta-omics ties microbial dynamics to process performance in biotechnology for thiocyanate degradation.</title>
        <authorList>
            <person name="Kantor R.S."/>
            <person name="Huddy R.J."/>
            <person name="Iyer R."/>
            <person name="Thomas B.C."/>
            <person name="Brown C.T."/>
            <person name="Anantharaman K."/>
            <person name="Tringe S."/>
            <person name="Hettich R.L."/>
            <person name="Harrison S.T."/>
            <person name="Banfield J.F."/>
        </authorList>
    </citation>
    <scope>NUCLEOTIDE SEQUENCE [LARGE SCALE GENOMIC DNA]</scope>
    <source>
        <strain evidence="2">59-99</strain>
    </source>
</reference>
<proteinExistence type="predicted"/>
<dbReference type="Pfam" id="PF12146">
    <property type="entry name" value="Hydrolase_4"/>
    <property type="match status" value="1"/>
</dbReference>
<organism evidence="2 3">
    <name type="scientific">Candidatus Kapaibacterium thiocyanatum</name>
    <dbReference type="NCBI Taxonomy" id="1895771"/>
    <lineage>
        <taxon>Bacteria</taxon>
        <taxon>Pseudomonadati</taxon>
        <taxon>Candidatus Kapaibacteriota</taxon>
        <taxon>Candidatus Kapaibacteriia</taxon>
        <taxon>Candidatus Kapaibacteriales</taxon>
        <taxon>Candidatus Kapaibacteriaceae</taxon>
        <taxon>Candidatus Kapaibacterium</taxon>
    </lineage>
</organism>
<dbReference type="STRING" id="1895771.BGO89_00445"/>
<evidence type="ECO:0000313" key="2">
    <source>
        <dbReference type="EMBL" id="OJX61103.1"/>
    </source>
</evidence>
<dbReference type="PANTHER" id="PTHR43265">
    <property type="entry name" value="ESTERASE ESTD"/>
    <property type="match status" value="1"/>
</dbReference>
<dbReference type="InterPro" id="IPR053145">
    <property type="entry name" value="AB_hydrolase_Est10"/>
</dbReference>
<gene>
    <name evidence="2" type="ORF">BGO89_00445</name>
</gene>
<dbReference type="GO" id="GO:0052689">
    <property type="term" value="F:carboxylic ester hydrolase activity"/>
    <property type="evidence" value="ECO:0007669"/>
    <property type="project" value="TreeGrafter"/>
</dbReference>
<dbReference type="InterPro" id="IPR022742">
    <property type="entry name" value="Hydrolase_4"/>
</dbReference>
<dbReference type="Gene3D" id="3.40.50.1820">
    <property type="entry name" value="alpha/beta hydrolase"/>
    <property type="match status" value="1"/>
</dbReference>
<protein>
    <recommendedName>
        <fullName evidence="1">Serine aminopeptidase S33 domain-containing protein</fullName>
    </recommendedName>
</protein>
<dbReference type="EMBL" id="MKVH01000002">
    <property type="protein sequence ID" value="OJX61103.1"/>
    <property type="molecule type" value="Genomic_DNA"/>
</dbReference>
<feature type="domain" description="Serine aminopeptidase S33" evidence="1">
    <location>
        <begin position="212"/>
        <end position="424"/>
    </location>
</feature>
<dbReference type="Proteomes" id="UP000184233">
    <property type="component" value="Unassembled WGS sequence"/>
</dbReference>
<name>A0A1M3L691_9BACT</name>